<evidence type="ECO:0000256" key="1">
    <source>
        <dbReference type="SAM" id="MobiDB-lite"/>
    </source>
</evidence>
<dbReference type="EMBL" id="CP136864">
    <property type="protein sequence ID" value="WOJ95038.1"/>
    <property type="molecule type" value="Genomic_DNA"/>
</dbReference>
<keyword evidence="3" id="KW-1185">Reference proteome</keyword>
<evidence type="ECO:0000313" key="2">
    <source>
        <dbReference type="EMBL" id="WOJ95038.1"/>
    </source>
</evidence>
<dbReference type="Proteomes" id="UP001626537">
    <property type="component" value="Chromosome"/>
</dbReference>
<dbReference type="RefSeq" id="WP_407349671.1">
    <property type="nucleotide sequence ID" value="NZ_CP136864.1"/>
</dbReference>
<accession>A0ABZ0I695</accession>
<gene>
    <name evidence="2" type="ORF">R0135_07670</name>
</gene>
<sequence>MKLVLTDQDGRKSQPIAKSRLAHSEKISGGVSHRVDLRRSTRHRMHSGRELGVSVAWHSSPASGLSEAAVTLHNPAAANHPEGLWDLGDPASVLLRAVQVEITVPEHRKVHLAIDEQSEPRPLACGYSLTQWSSGGDNWQSRVHRDASGQIPLKQRGFSLTDGESVLAHGDRATPTLYIDLDNTRLAIAPCEFWQQFPMRVERHSDRIIFSLYAEDCAGVMELQGGEKKTWRLCWQPMPTGSTDRIAKLYWTPEPRHIASCKLEELGDLGSVDPRLTTILTAGLSCGQSLLSKRDAIDEYGWRNFGELYADHENDLCEDEDYLISHYNNQYDPLFGLLRLYLATGEWVYFELADDLARHLRDIDIYHTNLDRPEYNQGLFWHTDHYLDAGTSTHRSYSRMQPSNAYEGHARGGGPGGQHCYTTGLLLHYLITGEAASRDCLFGLVTWVTHVYEGSGTMVDWVLALRNRHRGDLRDPLHGMYPLDRGTGNYLMALLDLYYLQQCPTVLRQIENIIAATVHPEDDLTGRDLDNVEQNWFYTIFLQALSRYLEVKSAEGDDDSAFCYGRDALLHYAKWMADHENPYLCKPEELEFPNATWVAQDLRKARVLASAARLARTPELRERLRRRAQEFEDYVLNTLKTEPTTHYTRIQAILMQNLAPPMPIATHPETLESMSDTPPLAKRNFMSAAAFISGRLLLALRSFSLRREWHGLTSRFPALRRSPPHS</sequence>
<name>A0ABZ0I695_9GAMM</name>
<feature type="region of interest" description="Disordered" evidence="1">
    <location>
        <begin position="1"/>
        <end position="24"/>
    </location>
</feature>
<evidence type="ECO:0000313" key="3">
    <source>
        <dbReference type="Proteomes" id="UP001626537"/>
    </source>
</evidence>
<organism evidence="2 3">
    <name type="scientific">Congregibacter variabilis</name>
    <dbReference type="NCBI Taxonomy" id="3081200"/>
    <lineage>
        <taxon>Bacteria</taxon>
        <taxon>Pseudomonadati</taxon>
        <taxon>Pseudomonadota</taxon>
        <taxon>Gammaproteobacteria</taxon>
        <taxon>Cellvibrionales</taxon>
        <taxon>Halieaceae</taxon>
        <taxon>Congregibacter</taxon>
    </lineage>
</organism>
<proteinExistence type="predicted"/>
<reference evidence="2 3" key="1">
    <citation type="submission" date="2023-10" db="EMBL/GenBank/DDBJ databases">
        <title>Two novel species belonging to the OM43/NOR5 clade.</title>
        <authorList>
            <person name="Park M."/>
        </authorList>
    </citation>
    <scope>NUCLEOTIDE SEQUENCE [LARGE SCALE GENOMIC DNA]</scope>
    <source>
        <strain evidence="2 3">IMCC43200</strain>
    </source>
</reference>
<protein>
    <submittedName>
        <fullName evidence="2">Uncharacterized protein</fullName>
    </submittedName>
</protein>